<protein>
    <submittedName>
        <fullName evidence="1">Uncharacterized protein</fullName>
    </submittedName>
</protein>
<name>A0AAV6G4U4_9TELE</name>
<organism evidence="1 2">
    <name type="scientific">Alosa alosa</name>
    <name type="common">allis shad</name>
    <dbReference type="NCBI Taxonomy" id="278164"/>
    <lineage>
        <taxon>Eukaryota</taxon>
        <taxon>Metazoa</taxon>
        <taxon>Chordata</taxon>
        <taxon>Craniata</taxon>
        <taxon>Vertebrata</taxon>
        <taxon>Euteleostomi</taxon>
        <taxon>Actinopterygii</taxon>
        <taxon>Neopterygii</taxon>
        <taxon>Teleostei</taxon>
        <taxon>Clupei</taxon>
        <taxon>Clupeiformes</taxon>
        <taxon>Clupeoidei</taxon>
        <taxon>Clupeidae</taxon>
        <taxon>Alosa</taxon>
    </lineage>
</organism>
<dbReference type="EMBL" id="JADWDJ010000014">
    <property type="protein sequence ID" value="KAG5270094.1"/>
    <property type="molecule type" value="Genomic_DNA"/>
</dbReference>
<dbReference type="Proteomes" id="UP000823561">
    <property type="component" value="Chromosome 14"/>
</dbReference>
<accession>A0AAV6G4U4</accession>
<keyword evidence="2" id="KW-1185">Reference proteome</keyword>
<proteinExistence type="predicted"/>
<reference evidence="1" key="1">
    <citation type="submission" date="2020-10" db="EMBL/GenBank/DDBJ databases">
        <title>Chromosome-scale genome assembly of the Allis shad, Alosa alosa.</title>
        <authorList>
            <person name="Margot Z."/>
            <person name="Christophe K."/>
            <person name="Cabau C."/>
            <person name="Louis A."/>
            <person name="Berthelot C."/>
            <person name="Parey E."/>
            <person name="Roest Crollius H."/>
            <person name="Montfort J."/>
            <person name="Robinson-Rechavi M."/>
            <person name="Bucao C."/>
            <person name="Bouchez O."/>
            <person name="Gislard M."/>
            <person name="Lluch J."/>
            <person name="Milhes M."/>
            <person name="Lampietro C."/>
            <person name="Lopez Roques C."/>
            <person name="Donnadieu C."/>
            <person name="Braasch I."/>
            <person name="Desvignes T."/>
            <person name="Postlethwait J."/>
            <person name="Bobe J."/>
            <person name="Guiguen Y."/>
        </authorList>
    </citation>
    <scope>NUCLEOTIDE SEQUENCE</scope>
    <source>
        <strain evidence="1">M-15738</strain>
        <tissue evidence="1">Blood</tissue>
    </source>
</reference>
<evidence type="ECO:0000313" key="1">
    <source>
        <dbReference type="EMBL" id="KAG5270094.1"/>
    </source>
</evidence>
<gene>
    <name evidence="1" type="ORF">AALO_G00188610</name>
</gene>
<comment type="caution">
    <text evidence="1">The sequence shown here is derived from an EMBL/GenBank/DDBJ whole genome shotgun (WGS) entry which is preliminary data.</text>
</comment>
<dbReference type="AlphaFoldDB" id="A0AAV6G4U4"/>
<evidence type="ECO:0000313" key="2">
    <source>
        <dbReference type="Proteomes" id="UP000823561"/>
    </source>
</evidence>
<sequence length="129" mass="14578">MSGDHQFFPSVHDSSSTSSDIWSSLTFNTPKSSEQLFKPLPWPKTSSLSIAEYQPLDAFCPPEGPRWLSTTDQDVVSELGIRLVEIELLTIIGEHGDNHGKNFFLSEMDVHLRRIRLGRPLLQHPSSIY</sequence>